<evidence type="ECO:0000313" key="2">
    <source>
        <dbReference type="EnsemblPlants" id="ONIVA10G15710.1"/>
    </source>
</evidence>
<feature type="compositionally biased region" description="Polar residues" evidence="1">
    <location>
        <begin position="61"/>
        <end position="72"/>
    </location>
</feature>
<feature type="compositionally biased region" description="Low complexity" evidence="1">
    <location>
        <begin position="76"/>
        <end position="87"/>
    </location>
</feature>
<evidence type="ECO:0000313" key="3">
    <source>
        <dbReference type="Proteomes" id="UP000006591"/>
    </source>
</evidence>
<dbReference type="HOGENOM" id="CLU_1889090_0_0_1"/>
<keyword evidence="3" id="KW-1185">Reference proteome</keyword>
<reference evidence="2" key="2">
    <citation type="submission" date="2018-04" db="EMBL/GenBank/DDBJ databases">
        <title>OnivRS2 (Oryza nivara Reference Sequence Version 2).</title>
        <authorList>
            <person name="Zhang J."/>
            <person name="Kudrna D."/>
            <person name="Lee S."/>
            <person name="Talag J."/>
            <person name="Rajasekar S."/>
            <person name="Welchert J."/>
            <person name="Hsing Y.-I."/>
            <person name="Wing R.A."/>
        </authorList>
    </citation>
    <scope>NUCLEOTIDE SEQUENCE [LARGE SCALE GENOMIC DNA]</scope>
</reference>
<name>A0A0E0IUF2_ORYNI</name>
<organism evidence="2">
    <name type="scientific">Oryza nivara</name>
    <name type="common">Indian wild rice</name>
    <name type="synonym">Oryza sativa f. spontanea</name>
    <dbReference type="NCBI Taxonomy" id="4536"/>
    <lineage>
        <taxon>Eukaryota</taxon>
        <taxon>Viridiplantae</taxon>
        <taxon>Streptophyta</taxon>
        <taxon>Embryophyta</taxon>
        <taxon>Tracheophyta</taxon>
        <taxon>Spermatophyta</taxon>
        <taxon>Magnoliopsida</taxon>
        <taxon>Liliopsida</taxon>
        <taxon>Poales</taxon>
        <taxon>Poaceae</taxon>
        <taxon>BOP clade</taxon>
        <taxon>Oryzoideae</taxon>
        <taxon>Oryzeae</taxon>
        <taxon>Oryzinae</taxon>
        <taxon>Oryza</taxon>
    </lineage>
</organism>
<evidence type="ECO:0000256" key="1">
    <source>
        <dbReference type="SAM" id="MobiDB-lite"/>
    </source>
</evidence>
<accession>A0A0E0IUF2</accession>
<feature type="region of interest" description="Disordered" evidence="1">
    <location>
        <begin position="44"/>
        <end position="102"/>
    </location>
</feature>
<protein>
    <submittedName>
        <fullName evidence="2">Uncharacterized protein</fullName>
    </submittedName>
</protein>
<dbReference type="Proteomes" id="UP000006591">
    <property type="component" value="Chromosome 10"/>
</dbReference>
<reference evidence="2" key="1">
    <citation type="submission" date="2015-04" db="UniProtKB">
        <authorList>
            <consortium name="EnsemblPlants"/>
        </authorList>
    </citation>
    <scope>IDENTIFICATION</scope>
    <source>
        <strain evidence="2">SL10</strain>
    </source>
</reference>
<sequence>MLPISPKITHSWQFQKAKKNKSCTRYSAPKIPHLLALNATVHRIPSTSPSSRHGSVAGGQFPSTGHRQSLTITRDPPSLSAASPSKATGPRHCPIRRPPSPHRQVIAPLISRCQLASTPHRPSFRALATHFFFRG</sequence>
<dbReference type="EnsemblPlants" id="ONIVA10G15710.1">
    <property type="protein sequence ID" value="ONIVA10G15710.1"/>
    <property type="gene ID" value="ONIVA10G15710"/>
</dbReference>
<dbReference type="AlphaFoldDB" id="A0A0E0IUF2"/>
<dbReference type="Gramene" id="ONIVA10G15710.1">
    <property type="protein sequence ID" value="ONIVA10G15710.1"/>
    <property type="gene ID" value="ONIVA10G15710"/>
</dbReference>
<proteinExistence type="predicted"/>